<dbReference type="EMBL" id="JAVXUO010000241">
    <property type="protein sequence ID" value="KAK2994124.1"/>
    <property type="molecule type" value="Genomic_DNA"/>
</dbReference>
<keyword evidence="5" id="KW-0812">Transmembrane</keyword>
<dbReference type="InterPro" id="IPR036235">
    <property type="entry name" value="Ribosomal_bL12_oligo_N_sf"/>
</dbReference>
<organism evidence="7 8">
    <name type="scientific">Escallonia rubra</name>
    <dbReference type="NCBI Taxonomy" id="112253"/>
    <lineage>
        <taxon>Eukaryota</taxon>
        <taxon>Viridiplantae</taxon>
        <taxon>Streptophyta</taxon>
        <taxon>Embryophyta</taxon>
        <taxon>Tracheophyta</taxon>
        <taxon>Spermatophyta</taxon>
        <taxon>Magnoliopsida</taxon>
        <taxon>eudicotyledons</taxon>
        <taxon>Gunneridae</taxon>
        <taxon>Pentapetalae</taxon>
        <taxon>asterids</taxon>
        <taxon>campanulids</taxon>
        <taxon>Escalloniales</taxon>
        <taxon>Escalloniaceae</taxon>
        <taxon>Escallonia</taxon>
    </lineage>
</organism>
<reference evidence="7" key="1">
    <citation type="submission" date="2022-12" db="EMBL/GenBank/DDBJ databases">
        <title>Draft genome assemblies for two species of Escallonia (Escalloniales).</title>
        <authorList>
            <person name="Chanderbali A."/>
            <person name="Dervinis C."/>
            <person name="Anghel I."/>
            <person name="Soltis D."/>
            <person name="Soltis P."/>
            <person name="Zapata F."/>
        </authorList>
    </citation>
    <scope>NUCLEOTIDE SEQUENCE</scope>
    <source>
        <strain evidence="7">UCBG92.1500</strain>
        <tissue evidence="7">Leaf</tissue>
    </source>
</reference>
<dbReference type="Proteomes" id="UP001187471">
    <property type="component" value="Unassembled WGS sequence"/>
</dbReference>
<dbReference type="GO" id="GO:1990904">
    <property type="term" value="C:ribonucleoprotein complex"/>
    <property type="evidence" value="ECO:0007669"/>
    <property type="project" value="UniProtKB-KW"/>
</dbReference>
<keyword evidence="8" id="KW-1185">Reference proteome</keyword>
<keyword evidence="3" id="KW-0687">Ribonucleoprotein</keyword>
<feature type="region of interest" description="Disordered" evidence="4">
    <location>
        <begin position="189"/>
        <end position="221"/>
    </location>
</feature>
<keyword evidence="2" id="KW-0689">Ribosomal protein</keyword>
<evidence type="ECO:0000256" key="4">
    <source>
        <dbReference type="SAM" id="MobiDB-lite"/>
    </source>
</evidence>
<keyword evidence="5" id="KW-1133">Transmembrane helix</keyword>
<comment type="similarity">
    <text evidence="1">Belongs to the bacterial ribosomal protein bL12 family.</text>
</comment>
<dbReference type="Pfam" id="PF16320">
    <property type="entry name" value="Ribosomal_L12_N"/>
    <property type="match status" value="1"/>
</dbReference>
<comment type="caution">
    <text evidence="7">The sequence shown here is derived from an EMBL/GenBank/DDBJ whole genome shotgun (WGS) entry which is preliminary data.</text>
</comment>
<evidence type="ECO:0000256" key="2">
    <source>
        <dbReference type="ARBA" id="ARBA00022980"/>
    </source>
</evidence>
<keyword evidence="5" id="KW-0472">Membrane</keyword>
<dbReference type="GO" id="GO:0006412">
    <property type="term" value="P:translation"/>
    <property type="evidence" value="ECO:0007669"/>
    <property type="project" value="InterPro"/>
</dbReference>
<evidence type="ECO:0000313" key="8">
    <source>
        <dbReference type="Proteomes" id="UP001187471"/>
    </source>
</evidence>
<dbReference type="GO" id="GO:0003735">
    <property type="term" value="F:structural constituent of ribosome"/>
    <property type="evidence" value="ECO:0007669"/>
    <property type="project" value="InterPro"/>
</dbReference>
<gene>
    <name evidence="7" type="ORF">RJ640_003647</name>
</gene>
<name>A0AA88UQW5_9ASTE</name>
<evidence type="ECO:0000259" key="6">
    <source>
        <dbReference type="Pfam" id="PF16320"/>
    </source>
</evidence>
<proteinExistence type="inferred from homology"/>
<evidence type="ECO:0000256" key="1">
    <source>
        <dbReference type="ARBA" id="ARBA00007197"/>
    </source>
</evidence>
<feature type="transmembrane region" description="Helical" evidence="5">
    <location>
        <begin position="29"/>
        <end position="52"/>
    </location>
</feature>
<protein>
    <recommendedName>
        <fullName evidence="6">Large ribosomal subunit protein bL12 oligomerization domain-containing protein</fullName>
    </recommendedName>
</protein>
<evidence type="ECO:0000256" key="3">
    <source>
        <dbReference type="ARBA" id="ARBA00023274"/>
    </source>
</evidence>
<evidence type="ECO:0000256" key="5">
    <source>
        <dbReference type="SAM" id="Phobius"/>
    </source>
</evidence>
<dbReference type="InterPro" id="IPR008932">
    <property type="entry name" value="Ribosomal_bL12_oligo"/>
</dbReference>
<evidence type="ECO:0000313" key="7">
    <source>
        <dbReference type="EMBL" id="KAK2994124.1"/>
    </source>
</evidence>
<accession>A0AA88UQW5</accession>
<feature type="domain" description="Large ribosomal subunit protein bL12 oligomerization" evidence="6">
    <location>
        <begin position="127"/>
        <end position="162"/>
    </location>
</feature>
<feature type="compositionally biased region" description="Polar residues" evidence="4">
    <location>
        <begin position="197"/>
        <end position="221"/>
    </location>
</feature>
<feature type="transmembrane region" description="Helical" evidence="5">
    <location>
        <begin position="58"/>
        <end position="79"/>
    </location>
</feature>
<sequence>MTQNPVTCGHHERLVLQLPPAASTSASSAAAAAGGGAAVVMVVAAAVVVPLLGPGQGFRGIVVLVVVIVPLGSRSVHVFSQEKVQVKSRPSVELGFRSILSSAIPIRSFVCSFVQIQSPGKDAVFLGNDISQLSLTDALKLVEYLEDKLNITVAAFGPVVITAVEVPVIFGEKTEFDVVFERYGWTDKARRGKSSPEFGNSSKSDNTVPNRATKSTSSIASPRSINEVSWLNYSKNE</sequence>
<dbReference type="AlphaFoldDB" id="A0AA88UQW5"/>
<dbReference type="GO" id="GO:0005840">
    <property type="term" value="C:ribosome"/>
    <property type="evidence" value="ECO:0007669"/>
    <property type="project" value="UniProtKB-KW"/>
</dbReference>
<dbReference type="SUPFAM" id="SSF48300">
    <property type="entry name" value="Ribosomal protein L7/12, oligomerisation (N-terminal) domain"/>
    <property type="match status" value="1"/>
</dbReference>